<keyword evidence="6" id="KW-0597">Phosphoprotein</keyword>
<feature type="compositionally biased region" description="Basic and acidic residues" evidence="14">
    <location>
        <begin position="511"/>
        <end position="531"/>
    </location>
</feature>
<evidence type="ECO:0000256" key="9">
    <source>
        <dbReference type="ARBA" id="ARBA00023054"/>
    </source>
</evidence>
<dbReference type="OrthoDB" id="283815at2759"/>
<gene>
    <name evidence="15" type="ORF">PBRASI_LOCUS10147</name>
</gene>
<feature type="compositionally biased region" description="Low complexity" evidence="14">
    <location>
        <begin position="581"/>
        <end position="596"/>
    </location>
</feature>
<dbReference type="EMBL" id="CAJVPI010002721">
    <property type="protein sequence ID" value="CAG8648395.1"/>
    <property type="molecule type" value="Genomic_DNA"/>
</dbReference>
<dbReference type="Pfam" id="PF05502">
    <property type="entry name" value="Dynactin_p62"/>
    <property type="match status" value="2"/>
</dbReference>
<evidence type="ECO:0000256" key="11">
    <source>
        <dbReference type="ARBA" id="ARBA00034776"/>
    </source>
</evidence>
<keyword evidence="10" id="KW-0206">Cytoskeleton</keyword>
<feature type="region of interest" description="Disordered" evidence="14">
    <location>
        <begin position="39"/>
        <end position="59"/>
    </location>
</feature>
<evidence type="ECO:0000256" key="6">
    <source>
        <dbReference type="ARBA" id="ARBA00022553"/>
    </source>
</evidence>
<accession>A0A9N9DV22</accession>
<sequence>MTAEAVNAARPFVHYHCSCPDVNRSLSLLTLKENEAKESDKKIAEDRDDDNNTEINKNKEYANTTKEDTLFPLDAYSPRTVFSTFALSKLYFCEDCHQIRCPRCVQEEIVCYYCPNCLFEVPTASVKSERNRCARNCFQCPICQNTLTVVASTEPPPVTPATAVPPRLLPNTAPAPPPPVPTPQPTGAPYFLLCGVCRWDSQEINMTFEKATGLALQLQKTEDEKPDVKEFEHLKEHFEKHLRTNAPSTTLSSHLFLFPGLNGFSSRYGSSGSTQNQPKSDDVTPYEAAVKVVEKEGLVKELTNLDNPNAVTTLTQRLDQLSDQPYKVEKLQPQRIHLRTKRVKRCRTCHHILIKPEQKAQAIKFKIKLVALNYIPKITIAKSPKLTVNQKTQVILKFSNPLDVEVDIKLTTKEKDAYGTIAIPTSEFGISPYNEVWEYDDEDFGTDRLPSRGRHSQAAANTHGTEGIFEKKGSYTSIILEVTPLAEMEEFRFPLLVTYTYKATIEIPTPDDTKLDKSSTNKSDNVDKTDTGADTSTTTAETTSTIAPSTNADTDNEPEAILTKEITKSLSFCTTIGLGSVAKVSPAPPTSSSSKTLTGVGSSSNST</sequence>
<protein>
    <recommendedName>
        <fullName evidence="12">Dynactin subunit 4</fullName>
    </recommendedName>
</protein>
<keyword evidence="16" id="KW-1185">Reference proteome</keyword>
<keyword evidence="8" id="KW-0007">Acetylation</keyword>
<evidence type="ECO:0000313" key="16">
    <source>
        <dbReference type="Proteomes" id="UP000789739"/>
    </source>
</evidence>
<evidence type="ECO:0000256" key="1">
    <source>
        <dbReference type="ARBA" id="ARBA00004300"/>
    </source>
</evidence>
<evidence type="ECO:0000256" key="12">
    <source>
        <dbReference type="ARBA" id="ARBA00034864"/>
    </source>
</evidence>
<comment type="caution">
    <text evidence="15">The sequence shown here is derived from an EMBL/GenBank/DDBJ whole genome shotgun (WGS) entry which is preliminary data.</text>
</comment>
<dbReference type="GO" id="GO:0001725">
    <property type="term" value="C:stress fiber"/>
    <property type="evidence" value="ECO:0007669"/>
    <property type="project" value="UniProtKB-SubCell"/>
</dbReference>
<evidence type="ECO:0000256" key="13">
    <source>
        <dbReference type="ARBA" id="ARBA00093507"/>
    </source>
</evidence>
<evidence type="ECO:0000256" key="2">
    <source>
        <dbReference type="ARBA" id="ARBA00004529"/>
    </source>
</evidence>
<keyword evidence="5" id="KW-1017">Isopeptide bond</keyword>
<feature type="region of interest" description="Disordered" evidence="14">
    <location>
        <begin position="509"/>
        <end position="557"/>
    </location>
</feature>
<evidence type="ECO:0000313" key="15">
    <source>
        <dbReference type="EMBL" id="CAG8648395.1"/>
    </source>
</evidence>
<feature type="region of interest" description="Disordered" evidence="14">
    <location>
        <begin position="581"/>
        <end position="607"/>
    </location>
</feature>
<reference evidence="15" key="1">
    <citation type="submission" date="2021-06" db="EMBL/GenBank/DDBJ databases">
        <authorList>
            <person name="Kallberg Y."/>
            <person name="Tangrot J."/>
            <person name="Rosling A."/>
        </authorList>
    </citation>
    <scope>NUCLEOTIDE SEQUENCE</scope>
    <source>
        <strain evidence="15">BR232B</strain>
    </source>
</reference>
<evidence type="ECO:0000256" key="14">
    <source>
        <dbReference type="SAM" id="MobiDB-lite"/>
    </source>
</evidence>
<feature type="compositionally biased region" description="Low complexity" evidence="14">
    <location>
        <begin position="532"/>
        <end position="550"/>
    </location>
</feature>
<dbReference type="InterPro" id="IPR008603">
    <property type="entry name" value="DCTN4"/>
</dbReference>
<evidence type="ECO:0000256" key="5">
    <source>
        <dbReference type="ARBA" id="ARBA00022499"/>
    </source>
</evidence>
<name>A0A9N9DV22_9GLOM</name>
<evidence type="ECO:0000256" key="4">
    <source>
        <dbReference type="ARBA" id="ARBA00022490"/>
    </source>
</evidence>
<organism evidence="15 16">
    <name type="scientific">Paraglomus brasilianum</name>
    <dbReference type="NCBI Taxonomy" id="144538"/>
    <lineage>
        <taxon>Eukaryota</taxon>
        <taxon>Fungi</taxon>
        <taxon>Fungi incertae sedis</taxon>
        <taxon>Mucoromycota</taxon>
        <taxon>Glomeromycotina</taxon>
        <taxon>Glomeromycetes</taxon>
        <taxon>Paraglomerales</taxon>
        <taxon>Paraglomeraceae</taxon>
        <taxon>Paraglomus</taxon>
    </lineage>
</organism>
<dbReference type="PANTHER" id="PTHR13034">
    <property type="entry name" value="DYNACTIN P62 SUBUNIT"/>
    <property type="match status" value="1"/>
</dbReference>
<feature type="compositionally biased region" description="Polar residues" evidence="14">
    <location>
        <begin position="597"/>
        <end position="607"/>
    </location>
</feature>
<evidence type="ECO:0000256" key="7">
    <source>
        <dbReference type="ARBA" id="ARBA00022843"/>
    </source>
</evidence>
<keyword evidence="4" id="KW-0963">Cytoplasm</keyword>
<dbReference type="PANTHER" id="PTHR13034:SF2">
    <property type="entry name" value="DYNACTIN SUBUNIT 4"/>
    <property type="match status" value="1"/>
</dbReference>
<evidence type="ECO:0000256" key="10">
    <source>
        <dbReference type="ARBA" id="ARBA00023212"/>
    </source>
</evidence>
<evidence type="ECO:0000256" key="8">
    <source>
        <dbReference type="ARBA" id="ARBA00022990"/>
    </source>
</evidence>
<dbReference type="Proteomes" id="UP000789739">
    <property type="component" value="Unassembled WGS sequence"/>
</dbReference>
<comment type="subunit">
    <text evidence="13">Subunit of dynactin, a multiprotein complex part of a tripartite complex with dynein and a adapter, such as BICDL1, BICD2 or HOOK3. The dynactin complex is built around ACTR1A/ACTB filament and consists of an actin-related filament composed of a shoulder domain, a pointed end and a barbed end. Its length is defined by its flexible shoulder domain. The soulder is composed of 2 DCTN1 subunits, 4 DCTN2 and 2 DCTN3. The 4 DCNT2 (via N-terminus) bind the ACTR1A filament and act as molecular rulers to determine the length. The pointed end is important for binding dynein-dynactin cargo adapters. Consists of 4 subunits: ACTR10, DCNT4, DCTN5 and DCTN6. The barbed end is composed of a CAPZA1:CAPZB heterodimers, which binds ACTR1A/ACTB filament and dynactin and stabilizes dynactin. Interacts with ATP7B, but not ATP7A, in a copper-dependent manner. Interacts with ANK2; this interaction is required for localization at costameres. Interacts with N4BP2L1.</text>
</comment>
<keyword evidence="7" id="KW-0832">Ubl conjugation</keyword>
<comment type="similarity">
    <text evidence="11">Belongs to the dynactin subunit 4 family.</text>
</comment>
<keyword evidence="9" id="KW-0175">Coiled coil</keyword>
<evidence type="ECO:0000256" key="3">
    <source>
        <dbReference type="ARBA" id="ARBA00004657"/>
    </source>
</evidence>
<dbReference type="AlphaFoldDB" id="A0A9N9DV22"/>
<comment type="subcellular location">
    <subcellularLocation>
        <location evidence="1">Cytoplasm</location>
        <location evidence="1">Cytoskeleton</location>
        <location evidence="1">Microtubule organizing center</location>
        <location evidence="1">Centrosome</location>
    </subcellularLocation>
    <subcellularLocation>
        <location evidence="2">Cytoplasm</location>
        <location evidence="2">Cytoskeleton</location>
        <location evidence="2">Stress fiber</location>
    </subcellularLocation>
    <subcellularLocation>
        <location evidence="3">Cytoplasm</location>
        <location evidence="3">Myofibril</location>
    </subcellularLocation>
</comment>
<dbReference type="GO" id="GO:0005869">
    <property type="term" value="C:dynactin complex"/>
    <property type="evidence" value="ECO:0007669"/>
    <property type="project" value="InterPro"/>
</dbReference>
<proteinExistence type="inferred from homology"/>